<dbReference type="Pfam" id="PF01425">
    <property type="entry name" value="Amidase"/>
    <property type="match status" value="1"/>
</dbReference>
<evidence type="ECO:0000313" key="4">
    <source>
        <dbReference type="Proteomes" id="UP000199682"/>
    </source>
</evidence>
<feature type="domain" description="Amidase" evidence="2">
    <location>
        <begin position="25"/>
        <end position="440"/>
    </location>
</feature>
<dbReference type="SUPFAM" id="SSF75304">
    <property type="entry name" value="Amidase signature (AS) enzymes"/>
    <property type="match status" value="1"/>
</dbReference>
<evidence type="ECO:0000259" key="2">
    <source>
        <dbReference type="Pfam" id="PF01425"/>
    </source>
</evidence>
<dbReference type="InterPro" id="IPR023631">
    <property type="entry name" value="Amidase_dom"/>
</dbReference>
<dbReference type="RefSeq" id="WP_090008259.1">
    <property type="nucleotide sequence ID" value="NZ_FNET01000010.1"/>
</dbReference>
<feature type="region of interest" description="Disordered" evidence="1">
    <location>
        <begin position="135"/>
        <end position="158"/>
    </location>
</feature>
<dbReference type="Gene3D" id="3.90.1300.10">
    <property type="entry name" value="Amidase signature (AS) domain"/>
    <property type="match status" value="1"/>
</dbReference>
<dbReference type="Proteomes" id="UP000199682">
    <property type="component" value="Unassembled WGS sequence"/>
</dbReference>
<dbReference type="PANTHER" id="PTHR42678">
    <property type="entry name" value="AMIDASE"/>
    <property type="match status" value="1"/>
</dbReference>
<organism evidence="3 4">
    <name type="scientific">Lentzea albidocapillata subsp. violacea</name>
    <dbReference type="NCBI Taxonomy" id="128104"/>
    <lineage>
        <taxon>Bacteria</taxon>
        <taxon>Bacillati</taxon>
        <taxon>Actinomycetota</taxon>
        <taxon>Actinomycetes</taxon>
        <taxon>Pseudonocardiales</taxon>
        <taxon>Pseudonocardiaceae</taxon>
        <taxon>Lentzea</taxon>
    </lineage>
</organism>
<protein>
    <submittedName>
        <fullName evidence="3">Amidase</fullName>
    </submittedName>
</protein>
<proteinExistence type="predicted"/>
<reference evidence="4" key="1">
    <citation type="submission" date="2016-10" db="EMBL/GenBank/DDBJ databases">
        <authorList>
            <person name="Varghese N."/>
            <person name="Submissions S."/>
        </authorList>
    </citation>
    <scope>NUCLEOTIDE SEQUENCE [LARGE SCALE GENOMIC DNA]</scope>
    <source>
        <strain evidence="4">DSM 44796</strain>
    </source>
</reference>
<dbReference type="EMBL" id="FNET01000010">
    <property type="protein sequence ID" value="SDL37794.1"/>
    <property type="molecule type" value="Genomic_DNA"/>
</dbReference>
<gene>
    <name evidence="3" type="ORF">SAMN04488074_110278</name>
</gene>
<evidence type="ECO:0000256" key="1">
    <source>
        <dbReference type="SAM" id="MobiDB-lite"/>
    </source>
</evidence>
<dbReference type="InterPro" id="IPR036928">
    <property type="entry name" value="AS_sf"/>
</dbReference>
<accession>A0A1G9JL26</accession>
<evidence type="ECO:0000313" key="3">
    <source>
        <dbReference type="EMBL" id="SDL37794.1"/>
    </source>
</evidence>
<dbReference type="PANTHER" id="PTHR42678:SF34">
    <property type="entry name" value="OS04G0183300 PROTEIN"/>
    <property type="match status" value="1"/>
</dbReference>
<sequence>MTTPALPSVVDLHARLCTGALTSVELTRRCLDRIEAANRSLNAVLALDDTALAQAAESDRRRAAGHARGPLDGIPLLIKDNIDTRGLATTAGSRLLAGTPPARDAEIVARARAAGTVLLGKTNLSEWGNFRSSEATEGWSGAGGQTRHPLRPSHSPWGSSSGSAVAVATAMAPLALGTETDGSIVGPAGVCGVVGLKPETGLLPSAGIVPVSAALDVAGVLAGRLADAVTCLEVLAGRDFGATTDLTGARFGLWRVPGMPSEVDAVLADAGRRLRATIVPVDLTIPRSLSANAIRALFAEFRPSVENYLRTRDGVPSTLAGLIAANRADPVELSLFGQDLFEQTASVSGTARTAAETRAQVRAQARELIRTTLRDHGILAVLAPSNQPAWPIDHANGDPFPRTSSTPAALAGYPNVSVPAGDVAGLPVGLSVFGPATSAELLPLALALEQELKERPC</sequence>
<name>A0A1G9JL26_9PSEU</name>
<dbReference type="AlphaFoldDB" id="A0A1G9JL26"/>